<gene>
    <name evidence="4" type="ORF">HYS17_02465</name>
</gene>
<organism evidence="4 5">
    <name type="scientific">Micavibrio aeruginosavorus</name>
    <dbReference type="NCBI Taxonomy" id="349221"/>
    <lineage>
        <taxon>Bacteria</taxon>
        <taxon>Pseudomonadati</taxon>
        <taxon>Bdellovibrionota</taxon>
        <taxon>Bdellovibrionia</taxon>
        <taxon>Bdellovibrionales</taxon>
        <taxon>Pseudobdellovibrionaceae</taxon>
        <taxon>Micavibrio</taxon>
    </lineage>
</organism>
<dbReference type="EC" id="5.4.99.5" evidence="1"/>
<protein>
    <recommendedName>
        <fullName evidence="1">chorismate mutase</fullName>
        <ecNumber evidence="1">5.4.99.5</ecNumber>
    </recommendedName>
</protein>
<sequence length="103" mass="11968">MEVMKPYRRRIDTLDDKIIDLLVERIGIIREVGHFKYDNDIPAVLPDRVIEVRERAAERAALKGLDPELVRQLYSIIINYSCNLEEEIKADLARSGRQKIASF</sequence>
<feature type="domain" description="Chorismate mutase" evidence="3">
    <location>
        <begin position="1"/>
        <end position="89"/>
    </location>
</feature>
<evidence type="ECO:0000313" key="4">
    <source>
        <dbReference type="EMBL" id="QQG36655.1"/>
    </source>
</evidence>
<dbReference type="AlphaFoldDB" id="A0A7T5UHP8"/>
<dbReference type="InterPro" id="IPR036979">
    <property type="entry name" value="CM_dom_sf"/>
</dbReference>
<proteinExistence type="predicted"/>
<dbReference type="PANTHER" id="PTHR38041:SF1">
    <property type="entry name" value="CHORISMATE MUTASE"/>
    <property type="match status" value="1"/>
</dbReference>
<reference evidence="4 5" key="1">
    <citation type="submission" date="2020-07" db="EMBL/GenBank/DDBJ databases">
        <title>Huge and variable diversity of episymbiotic CPR bacteria and DPANN archaea in groundwater ecosystems.</title>
        <authorList>
            <person name="He C.Y."/>
            <person name="Keren R."/>
            <person name="Whittaker M."/>
            <person name="Farag I.F."/>
            <person name="Doudna J."/>
            <person name="Cate J.H.D."/>
            <person name="Banfield J.F."/>
        </authorList>
    </citation>
    <scope>NUCLEOTIDE SEQUENCE [LARGE SCALE GENOMIC DNA]</scope>
    <source>
        <strain evidence="4">NC_groundwater_70_Ag_B-0.1um_54_66</strain>
    </source>
</reference>
<dbReference type="InterPro" id="IPR051331">
    <property type="entry name" value="Chorismate_mutase-related"/>
</dbReference>
<dbReference type="PROSITE" id="PS51168">
    <property type="entry name" value="CHORISMATE_MUT_2"/>
    <property type="match status" value="1"/>
</dbReference>
<dbReference type="Proteomes" id="UP000595362">
    <property type="component" value="Chromosome"/>
</dbReference>
<dbReference type="SUPFAM" id="SSF48600">
    <property type="entry name" value="Chorismate mutase II"/>
    <property type="match status" value="1"/>
</dbReference>
<dbReference type="InterPro" id="IPR002701">
    <property type="entry name" value="CM_II_prokaryot"/>
</dbReference>
<dbReference type="PANTHER" id="PTHR38041">
    <property type="entry name" value="CHORISMATE MUTASE"/>
    <property type="match status" value="1"/>
</dbReference>
<dbReference type="InterPro" id="IPR036263">
    <property type="entry name" value="Chorismate_II_sf"/>
</dbReference>
<keyword evidence="2" id="KW-0413">Isomerase</keyword>
<dbReference type="GO" id="GO:0046417">
    <property type="term" value="P:chorismate metabolic process"/>
    <property type="evidence" value="ECO:0007669"/>
    <property type="project" value="InterPro"/>
</dbReference>
<dbReference type="Pfam" id="PF01817">
    <property type="entry name" value="CM_2"/>
    <property type="match status" value="1"/>
</dbReference>
<evidence type="ECO:0000256" key="2">
    <source>
        <dbReference type="ARBA" id="ARBA00023235"/>
    </source>
</evidence>
<evidence type="ECO:0000313" key="5">
    <source>
        <dbReference type="Proteomes" id="UP000595362"/>
    </source>
</evidence>
<dbReference type="GO" id="GO:0009697">
    <property type="term" value="P:salicylic acid biosynthetic process"/>
    <property type="evidence" value="ECO:0007669"/>
    <property type="project" value="TreeGrafter"/>
</dbReference>
<accession>A0A7T5UHP8</accession>
<dbReference type="Gene3D" id="1.20.59.10">
    <property type="entry name" value="Chorismate mutase"/>
    <property type="match status" value="1"/>
</dbReference>
<dbReference type="SMART" id="SM00830">
    <property type="entry name" value="CM_2"/>
    <property type="match status" value="1"/>
</dbReference>
<dbReference type="GO" id="GO:0004106">
    <property type="term" value="F:chorismate mutase activity"/>
    <property type="evidence" value="ECO:0007669"/>
    <property type="project" value="UniProtKB-EC"/>
</dbReference>
<name>A0A7T5UHP8_9BACT</name>
<evidence type="ECO:0000256" key="1">
    <source>
        <dbReference type="ARBA" id="ARBA00012404"/>
    </source>
</evidence>
<dbReference type="EMBL" id="CP066681">
    <property type="protein sequence ID" value="QQG36655.1"/>
    <property type="molecule type" value="Genomic_DNA"/>
</dbReference>
<evidence type="ECO:0000259" key="3">
    <source>
        <dbReference type="PROSITE" id="PS51168"/>
    </source>
</evidence>